<dbReference type="GO" id="GO:0005737">
    <property type="term" value="C:cytoplasm"/>
    <property type="evidence" value="ECO:0007669"/>
    <property type="project" value="TreeGrafter"/>
</dbReference>
<dbReference type="InterPro" id="IPR014782">
    <property type="entry name" value="Peptidase_M1_dom"/>
</dbReference>
<dbReference type="PANTHER" id="PTHR11533">
    <property type="entry name" value="PROTEASE M1 ZINC METALLOPROTEASE"/>
    <property type="match status" value="1"/>
</dbReference>
<comment type="caution">
    <text evidence="2">The sequence shown here is derived from an EMBL/GenBank/DDBJ whole genome shotgun (WGS) entry which is preliminary data.</text>
</comment>
<dbReference type="GO" id="GO:0008270">
    <property type="term" value="F:zinc ion binding"/>
    <property type="evidence" value="ECO:0007669"/>
    <property type="project" value="InterPro"/>
</dbReference>
<dbReference type="GO" id="GO:0043171">
    <property type="term" value="P:peptide catabolic process"/>
    <property type="evidence" value="ECO:0007669"/>
    <property type="project" value="TreeGrafter"/>
</dbReference>
<dbReference type="EMBL" id="LJUO01000003">
    <property type="protein sequence ID" value="KPK73765.1"/>
    <property type="molecule type" value="Genomic_DNA"/>
</dbReference>
<evidence type="ECO:0000313" key="3">
    <source>
        <dbReference type="Proteomes" id="UP000051096"/>
    </source>
</evidence>
<dbReference type="Proteomes" id="UP000051096">
    <property type="component" value="Unassembled WGS sequence"/>
</dbReference>
<dbReference type="InterPro" id="IPR027268">
    <property type="entry name" value="Peptidase_M4/M1_CTD_sf"/>
</dbReference>
<dbReference type="GO" id="GO:0005615">
    <property type="term" value="C:extracellular space"/>
    <property type="evidence" value="ECO:0007669"/>
    <property type="project" value="TreeGrafter"/>
</dbReference>
<dbReference type="Gene3D" id="1.10.390.10">
    <property type="entry name" value="Neutral Protease Domain 2"/>
    <property type="match status" value="1"/>
</dbReference>
<dbReference type="AlphaFoldDB" id="A0A0S8GL85"/>
<protein>
    <recommendedName>
        <fullName evidence="1">Peptidase M1 membrane alanine aminopeptidase domain-containing protein</fullName>
    </recommendedName>
</protein>
<proteinExistence type="predicted"/>
<dbReference type="GO" id="GO:0070006">
    <property type="term" value="F:metalloaminopeptidase activity"/>
    <property type="evidence" value="ECO:0007669"/>
    <property type="project" value="TreeGrafter"/>
</dbReference>
<dbReference type="GO" id="GO:0042277">
    <property type="term" value="F:peptide binding"/>
    <property type="evidence" value="ECO:0007669"/>
    <property type="project" value="TreeGrafter"/>
</dbReference>
<dbReference type="PANTHER" id="PTHR11533:SF174">
    <property type="entry name" value="PUROMYCIN-SENSITIVE AMINOPEPTIDASE-RELATED"/>
    <property type="match status" value="1"/>
</dbReference>
<evidence type="ECO:0000259" key="1">
    <source>
        <dbReference type="Pfam" id="PF01433"/>
    </source>
</evidence>
<feature type="domain" description="Peptidase M1 membrane alanine aminopeptidase" evidence="1">
    <location>
        <begin position="541"/>
        <end position="701"/>
    </location>
</feature>
<gene>
    <name evidence="2" type="ORF">AMJ87_00705</name>
</gene>
<accession>A0A0S8GL85</accession>
<name>A0A0S8GL85_UNCW3</name>
<evidence type="ECO:0000313" key="2">
    <source>
        <dbReference type="EMBL" id="KPK73765.1"/>
    </source>
</evidence>
<dbReference type="GO" id="GO:0016020">
    <property type="term" value="C:membrane"/>
    <property type="evidence" value="ECO:0007669"/>
    <property type="project" value="TreeGrafter"/>
</dbReference>
<organism evidence="2 3">
    <name type="scientific">candidate division WOR_3 bacterium SM23_60</name>
    <dbReference type="NCBI Taxonomy" id="1703780"/>
    <lineage>
        <taxon>Bacteria</taxon>
        <taxon>Bacteria division WOR-3</taxon>
    </lineage>
</organism>
<dbReference type="InterPro" id="IPR050344">
    <property type="entry name" value="Peptidase_M1_aminopeptidases"/>
</dbReference>
<sequence>MRGHRIAAIILCIVTFHLPAAQISNLSLPEINDLYNDLRHTSLDSNRIIDTRYFSINKDVAEFEFKFGRLYFFKPVADRVVAGYFEGGGVFRLNANDEIERHQIRRFTRCDRVEQEFERALFFFTDDTYEQILATQQFADVVIGDSVRENAGVFREKIRDRFIWNIDARILADLIKPHEGHFFNAFLECLDGKELIYIIDPLDEEAVSLLRYEKIKFSERADFETWYSSGAMDTLVSSDVNFDIVHTDMEVNIDDKQTLAVKAKLRFATQCDSIRMVPIELVHILRVQTATIDIMDTCLVIQEDKTSDAQLWLVFKEHLKSGRTYELDIEYSGDGIIQDLGGDNYAIVARASWFPSFYTNPIDPRRFVMQFAVPRQMTLLATGEFIRAWQEGDTAFSMWDSRIEHDFAGFNYGEFSVVSEKSEKCNIECYTNVKLNNDLSEIRRLLEQYKELQSALMFLPHELTTDRVGKNAAIESRNAYEIYSYFFGESAFREIKVSQQPQTSFAQSWPTLIYLPFTAFWDKSIKDRLGLLRGEVSVMSYETIASHEIAHQWWGNTVMRSSYHDEWLTEGFATYSSALYLQASSGIDRFKDYMKIQRQQVLAHAGEGCSFNDLGPIWLGQRLNSLDFPVGRRLIYAKGAYVLHMLRMMLFDYDKKSDDRFVSVMKDYVRNYAGKIVTTDDFKEIVEKHFDADMDWFFEQWVYGMDIPIYKFGYDIEETNGSYLLTITAQQKDVSPSFEMPVPFLVNFTDGYAVVRLMVSGEQATAKKFRLPQKPISIEPNPWSAVLCTIVE</sequence>
<dbReference type="Pfam" id="PF01433">
    <property type="entry name" value="Peptidase_M1"/>
    <property type="match status" value="1"/>
</dbReference>
<reference evidence="2 3" key="1">
    <citation type="journal article" date="2015" name="Microbiome">
        <title>Genomic resolution of linkages in carbon, nitrogen, and sulfur cycling among widespread estuary sediment bacteria.</title>
        <authorList>
            <person name="Baker B.J."/>
            <person name="Lazar C.S."/>
            <person name="Teske A.P."/>
            <person name="Dick G.J."/>
        </authorList>
    </citation>
    <scope>NUCLEOTIDE SEQUENCE [LARGE SCALE GENOMIC DNA]</scope>
    <source>
        <strain evidence="2">SM23_60</strain>
    </source>
</reference>
<dbReference type="SUPFAM" id="SSF55486">
    <property type="entry name" value="Metalloproteases ('zincins'), catalytic domain"/>
    <property type="match status" value="1"/>
</dbReference>